<reference evidence="2" key="1">
    <citation type="submission" date="2023-07" db="EMBL/GenBank/DDBJ databases">
        <authorList>
            <consortium name="CYATHOMIX"/>
        </authorList>
    </citation>
    <scope>NUCLEOTIDE SEQUENCE</scope>
    <source>
        <strain evidence="2">N/A</strain>
    </source>
</reference>
<feature type="region of interest" description="Disordered" evidence="1">
    <location>
        <begin position="45"/>
        <end position="64"/>
    </location>
</feature>
<gene>
    <name evidence="2" type="ORF">CYNAS_LOCUS4381</name>
</gene>
<protein>
    <submittedName>
        <fullName evidence="2">Uncharacterized protein</fullName>
    </submittedName>
</protein>
<dbReference type="AlphaFoldDB" id="A0AA36DS69"/>
<organism evidence="2 3">
    <name type="scientific">Cylicocyclus nassatus</name>
    <name type="common">Nematode worm</name>
    <dbReference type="NCBI Taxonomy" id="53992"/>
    <lineage>
        <taxon>Eukaryota</taxon>
        <taxon>Metazoa</taxon>
        <taxon>Ecdysozoa</taxon>
        <taxon>Nematoda</taxon>
        <taxon>Chromadorea</taxon>
        <taxon>Rhabditida</taxon>
        <taxon>Rhabditina</taxon>
        <taxon>Rhabditomorpha</taxon>
        <taxon>Strongyloidea</taxon>
        <taxon>Strongylidae</taxon>
        <taxon>Cylicocyclus</taxon>
    </lineage>
</organism>
<dbReference type="Proteomes" id="UP001176961">
    <property type="component" value="Unassembled WGS sequence"/>
</dbReference>
<feature type="compositionally biased region" description="Basic and acidic residues" evidence="1">
    <location>
        <begin position="49"/>
        <end position="64"/>
    </location>
</feature>
<comment type="caution">
    <text evidence="2">The sequence shown here is derived from an EMBL/GenBank/DDBJ whole genome shotgun (WGS) entry which is preliminary data.</text>
</comment>
<keyword evidence="3" id="KW-1185">Reference proteome</keyword>
<accession>A0AA36DS69</accession>
<evidence type="ECO:0000313" key="2">
    <source>
        <dbReference type="EMBL" id="CAJ0592398.1"/>
    </source>
</evidence>
<evidence type="ECO:0000313" key="3">
    <source>
        <dbReference type="Proteomes" id="UP001176961"/>
    </source>
</evidence>
<sequence length="293" mass="34792">MGLDMYLYRMNKSQKSRLDEIDKEFENHNEKWTEFYNNIPTLDNGWEPDESKMTDEQKRLEKESRDEYRTINDKYSEISKEIREAYGDADNEYGYETIYWRKFNALHGYIVEKFANGVDECQDIHLTVDDLKTILKALEDTKRILDGCKKEKNERDEEVFIVPKTTKIPLRPRSGFFFGSMNLDEWFYTDVKTTIKSFRKLIDNFNPENEALKRKECGMQNWKMTLQERKNIRDTIADNLFGVMSDDYVERVADAMLDKVVEDVEACADREWNYDDVRLAVGRVLCDSFGVEH</sequence>
<name>A0AA36DS69_CYLNA</name>
<proteinExistence type="predicted"/>
<evidence type="ECO:0000256" key="1">
    <source>
        <dbReference type="SAM" id="MobiDB-lite"/>
    </source>
</evidence>
<dbReference type="EMBL" id="CATQJL010000106">
    <property type="protein sequence ID" value="CAJ0592398.1"/>
    <property type="molecule type" value="Genomic_DNA"/>
</dbReference>